<dbReference type="Gene3D" id="3.40.50.150">
    <property type="entry name" value="Vaccinia Virus protein VP39"/>
    <property type="match status" value="1"/>
</dbReference>
<dbReference type="RefSeq" id="WP_149836903.1">
    <property type="nucleotide sequence ID" value="NZ_VUOC01000001.1"/>
</dbReference>
<keyword evidence="2" id="KW-1185">Reference proteome</keyword>
<name>A0A5B2W0H9_9BACT</name>
<dbReference type="InterPro" id="IPR029063">
    <property type="entry name" value="SAM-dependent_MTases_sf"/>
</dbReference>
<accession>A0A5B2W0H9</accession>
<keyword evidence="1" id="KW-0808">Transferase</keyword>
<organism evidence="1 2">
    <name type="scientific">Chitinophaga agrisoli</name>
    <dbReference type="NCBI Taxonomy" id="2607653"/>
    <lineage>
        <taxon>Bacteria</taxon>
        <taxon>Pseudomonadati</taxon>
        <taxon>Bacteroidota</taxon>
        <taxon>Chitinophagia</taxon>
        <taxon>Chitinophagales</taxon>
        <taxon>Chitinophagaceae</taxon>
        <taxon>Chitinophaga</taxon>
    </lineage>
</organism>
<proteinExistence type="predicted"/>
<reference evidence="1 2" key="2">
    <citation type="submission" date="2019-09" db="EMBL/GenBank/DDBJ databases">
        <authorList>
            <person name="Jin C."/>
        </authorList>
    </citation>
    <scope>NUCLEOTIDE SEQUENCE [LARGE SCALE GENOMIC DNA]</scope>
    <source>
        <strain evidence="1 2">BN140078</strain>
    </source>
</reference>
<keyword evidence="1" id="KW-0489">Methyltransferase</keyword>
<sequence>MNSADIHNRLIISLYDFTGNWVKDYIDAGYPVMLWDKKIEGDILEGFSKLLSEIEDTGLKVHGVFAACPCTDFCASGARWWAAKDEPQTGYEPFESPTELSIFLVLIVLHFVDIVKPKFWVIENPKGRIEKLIPELIPYRRMGFNPCDFGDPYTKYTILWGEFNQHLSGQSALPLYGSLMHNIGPSAKRAEIRSTTPRGFARAFFEANS</sequence>
<dbReference type="Proteomes" id="UP000324611">
    <property type="component" value="Unassembled WGS sequence"/>
</dbReference>
<dbReference type="GO" id="GO:0008168">
    <property type="term" value="F:methyltransferase activity"/>
    <property type="evidence" value="ECO:0007669"/>
    <property type="project" value="UniProtKB-KW"/>
</dbReference>
<dbReference type="GO" id="GO:0032259">
    <property type="term" value="P:methylation"/>
    <property type="evidence" value="ECO:0007669"/>
    <property type="project" value="UniProtKB-KW"/>
</dbReference>
<evidence type="ECO:0000313" key="1">
    <source>
        <dbReference type="EMBL" id="KAA2245513.1"/>
    </source>
</evidence>
<dbReference type="EMBL" id="VUOC01000001">
    <property type="protein sequence ID" value="KAA2245513.1"/>
    <property type="molecule type" value="Genomic_DNA"/>
</dbReference>
<evidence type="ECO:0000313" key="2">
    <source>
        <dbReference type="Proteomes" id="UP000324611"/>
    </source>
</evidence>
<gene>
    <name evidence="1" type="ORF">F0L74_06020</name>
</gene>
<dbReference type="AlphaFoldDB" id="A0A5B2W0H9"/>
<comment type="caution">
    <text evidence="1">The sequence shown here is derived from an EMBL/GenBank/DDBJ whole genome shotgun (WGS) entry which is preliminary data.</text>
</comment>
<reference evidence="1 2" key="1">
    <citation type="submission" date="2019-09" db="EMBL/GenBank/DDBJ databases">
        <title>Chitinophaga ginsengihumi sp. nov., isolated from soil of ginseng rhizosphere.</title>
        <authorList>
            <person name="Lee J."/>
        </authorList>
    </citation>
    <scope>NUCLEOTIDE SEQUENCE [LARGE SCALE GENOMIC DNA]</scope>
    <source>
        <strain evidence="1 2">BN140078</strain>
    </source>
</reference>
<protein>
    <submittedName>
        <fullName evidence="1">DNA cytosine methyltransferase</fullName>
    </submittedName>
</protein>